<evidence type="ECO:0000313" key="3">
    <source>
        <dbReference type="EMBL" id="KAJ4780099.1"/>
    </source>
</evidence>
<dbReference type="AlphaFoldDB" id="A0AAV8ELC3"/>
<dbReference type="PANTHER" id="PTHR36766:SF70">
    <property type="entry name" value="DISEASE RESISTANCE PROTEIN RGA4"/>
    <property type="match status" value="1"/>
</dbReference>
<evidence type="ECO:0000259" key="2">
    <source>
        <dbReference type="Pfam" id="PF23598"/>
    </source>
</evidence>
<keyword evidence="1" id="KW-0677">Repeat</keyword>
<dbReference type="InterPro" id="IPR032675">
    <property type="entry name" value="LRR_dom_sf"/>
</dbReference>
<evidence type="ECO:0000313" key="4">
    <source>
        <dbReference type="Proteomes" id="UP001140206"/>
    </source>
</evidence>
<dbReference type="InterPro" id="IPR055414">
    <property type="entry name" value="LRR_R13L4/SHOC2-like"/>
</dbReference>
<gene>
    <name evidence="3" type="ORF">LUZ62_064356</name>
</gene>
<dbReference type="SUPFAM" id="SSF52047">
    <property type="entry name" value="RNI-like"/>
    <property type="match status" value="1"/>
</dbReference>
<reference evidence="3" key="1">
    <citation type="submission" date="2022-08" db="EMBL/GenBank/DDBJ databases">
        <authorList>
            <person name="Marques A."/>
        </authorList>
    </citation>
    <scope>NUCLEOTIDE SEQUENCE</scope>
    <source>
        <strain evidence="3">RhyPub2mFocal</strain>
        <tissue evidence="3">Leaves</tissue>
    </source>
</reference>
<feature type="domain" description="Disease resistance R13L4/SHOC-2-like LRR" evidence="2">
    <location>
        <begin position="4"/>
        <end position="109"/>
    </location>
</feature>
<dbReference type="EMBL" id="JAMFTS010000003">
    <property type="protein sequence ID" value="KAJ4780099.1"/>
    <property type="molecule type" value="Genomic_DNA"/>
</dbReference>
<sequence length="136" mass="16061">MWYLSSLQDLKISDCKDLHALPEWMGELKSLDEMEIWDTLMTCLPESMKHISSLRKLSFWNCEGLRVLPEWFGELKSLKILTIMDTPLTRLPKSMKQLTALESLRILNCPELKTRCEREKGEDWHLISHIPDVYIR</sequence>
<accession>A0AAV8ELC3</accession>
<evidence type="ECO:0000256" key="1">
    <source>
        <dbReference type="ARBA" id="ARBA00022737"/>
    </source>
</evidence>
<dbReference type="PANTHER" id="PTHR36766">
    <property type="entry name" value="PLANT BROAD-SPECTRUM MILDEW RESISTANCE PROTEIN RPW8"/>
    <property type="match status" value="1"/>
</dbReference>
<protein>
    <recommendedName>
        <fullName evidence="2">Disease resistance R13L4/SHOC-2-like LRR domain-containing protein</fullName>
    </recommendedName>
</protein>
<dbReference type="Proteomes" id="UP001140206">
    <property type="component" value="Chromosome 3"/>
</dbReference>
<name>A0AAV8ELC3_9POAL</name>
<dbReference type="Gene3D" id="3.80.10.10">
    <property type="entry name" value="Ribonuclease Inhibitor"/>
    <property type="match status" value="1"/>
</dbReference>
<dbReference type="Pfam" id="PF23598">
    <property type="entry name" value="LRR_14"/>
    <property type="match status" value="1"/>
</dbReference>
<proteinExistence type="predicted"/>
<comment type="caution">
    <text evidence="3">The sequence shown here is derived from an EMBL/GenBank/DDBJ whole genome shotgun (WGS) entry which is preliminary data.</text>
</comment>
<organism evidence="3 4">
    <name type="scientific">Rhynchospora pubera</name>
    <dbReference type="NCBI Taxonomy" id="906938"/>
    <lineage>
        <taxon>Eukaryota</taxon>
        <taxon>Viridiplantae</taxon>
        <taxon>Streptophyta</taxon>
        <taxon>Embryophyta</taxon>
        <taxon>Tracheophyta</taxon>
        <taxon>Spermatophyta</taxon>
        <taxon>Magnoliopsida</taxon>
        <taxon>Liliopsida</taxon>
        <taxon>Poales</taxon>
        <taxon>Cyperaceae</taxon>
        <taxon>Cyperoideae</taxon>
        <taxon>Rhynchosporeae</taxon>
        <taxon>Rhynchospora</taxon>
    </lineage>
</organism>
<keyword evidence="4" id="KW-1185">Reference proteome</keyword>